<dbReference type="PANTHER" id="PTHR12714:SF24">
    <property type="entry name" value="SLR1182 PROTEIN"/>
    <property type="match status" value="1"/>
</dbReference>
<comment type="subcellular location">
    <subcellularLocation>
        <location evidence="1">Endomembrane system</location>
        <topology evidence="1">Multi-pass membrane protein</topology>
    </subcellularLocation>
</comment>
<dbReference type="PANTHER" id="PTHR12714">
    <property type="entry name" value="PROTEIN-S ISOPRENYLCYSTEINE O-METHYLTRANSFERASE"/>
    <property type="match status" value="1"/>
</dbReference>
<dbReference type="OrthoDB" id="9811969at2"/>
<evidence type="ECO:0000256" key="1">
    <source>
        <dbReference type="ARBA" id="ARBA00004127"/>
    </source>
</evidence>
<protein>
    <submittedName>
        <fullName evidence="6">Protein-S-isoprenylcysteine O-methyltransferase Ste14</fullName>
    </submittedName>
</protein>
<dbReference type="GO" id="GO:0008168">
    <property type="term" value="F:methyltransferase activity"/>
    <property type="evidence" value="ECO:0007669"/>
    <property type="project" value="UniProtKB-KW"/>
</dbReference>
<sequence length="155" mass="17078">MDDIPDRADIKVTPPVIFSFYLAIGFLFAWGSSLHVLPGVLARGLGISLLLAAGAVAATAILAMNRQGTPIHPRHGTTALVGEGPYRFTRNPLYLSLVTIYFGLALLLNSFWMILFGIALAVTLHKMVILAEERYLEDKFGEAYLAYKAKVNRWL</sequence>
<evidence type="ECO:0000256" key="2">
    <source>
        <dbReference type="ARBA" id="ARBA00022692"/>
    </source>
</evidence>
<keyword evidence="4 5" id="KW-0472">Membrane</keyword>
<gene>
    <name evidence="6" type="ORF">SAMN04244559_01617</name>
</gene>
<dbReference type="RefSeq" id="WP_074767345.1">
    <property type="nucleotide sequence ID" value="NZ_FNWO01000005.1"/>
</dbReference>
<evidence type="ECO:0000256" key="3">
    <source>
        <dbReference type="ARBA" id="ARBA00022989"/>
    </source>
</evidence>
<dbReference type="AlphaFoldDB" id="A0A1H6HJM6"/>
<evidence type="ECO:0000313" key="7">
    <source>
        <dbReference type="Proteomes" id="UP000182983"/>
    </source>
</evidence>
<evidence type="ECO:0000313" key="6">
    <source>
        <dbReference type="EMBL" id="SEH34368.1"/>
    </source>
</evidence>
<name>A0A1H6HJM6_MAGFU</name>
<evidence type="ECO:0000256" key="5">
    <source>
        <dbReference type="SAM" id="Phobius"/>
    </source>
</evidence>
<dbReference type="GO" id="GO:0012505">
    <property type="term" value="C:endomembrane system"/>
    <property type="evidence" value="ECO:0007669"/>
    <property type="project" value="UniProtKB-SubCell"/>
</dbReference>
<dbReference type="Gene3D" id="1.20.120.1630">
    <property type="match status" value="1"/>
</dbReference>
<evidence type="ECO:0000256" key="4">
    <source>
        <dbReference type="ARBA" id="ARBA00023136"/>
    </source>
</evidence>
<dbReference type="EMBL" id="FNWO01000005">
    <property type="protein sequence ID" value="SEH34368.1"/>
    <property type="molecule type" value="Genomic_DNA"/>
</dbReference>
<keyword evidence="6" id="KW-0489">Methyltransferase</keyword>
<keyword evidence="6" id="KW-0808">Transferase</keyword>
<dbReference type="Proteomes" id="UP000182983">
    <property type="component" value="Unassembled WGS sequence"/>
</dbReference>
<reference evidence="7" key="1">
    <citation type="submission" date="2016-10" db="EMBL/GenBank/DDBJ databases">
        <authorList>
            <person name="Varghese N."/>
            <person name="Submissions S."/>
        </authorList>
    </citation>
    <scope>NUCLEOTIDE SEQUENCE [LARGE SCALE GENOMIC DNA]</scope>
    <source>
        <strain evidence="7">DSM 13234</strain>
    </source>
</reference>
<accession>A0A1H6HJM6</accession>
<feature type="transmembrane region" description="Helical" evidence="5">
    <location>
        <begin position="16"/>
        <end position="37"/>
    </location>
</feature>
<dbReference type="GO" id="GO:0032259">
    <property type="term" value="P:methylation"/>
    <property type="evidence" value="ECO:0007669"/>
    <property type="project" value="UniProtKB-KW"/>
</dbReference>
<keyword evidence="3 5" id="KW-1133">Transmembrane helix</keyword>
<keyword evidence="7" id="KW-1185">Reference proteome</keyword>
<organism evidence="6 7">
    <name type="scientific">Magnetospirillum fulvum</name>
    <name type="common">Rhodospirillum fulvum</name>
    <dbReference type="NCBI Taxonomy" id="1082"/>
    <lineage>
        <taxon>Bacteria</taxon>
        <taxon>Pseudomonadati</taxon>
        <taxon>Pseudomonadota</taxon>
        <taxon>Alphaproteobacteria</taxon>
        <taxon>Rhodospirillales</taxon>
        <taxon>Rhodospirillaceae</taxon>
        <taxon>Magnetospirillum</taxon>
    </lineage>
</organism>
<keyword evidence="2 5" id="KW-0812">Transmembrane</keyword>
<feature type="transmembrane region" description="Helical" evidence="5">
    <location>
        <begin position="100"/>
        <end position="124"/>
    </location>
</feature>
<proteinExistence type="predicted"/>
<dbReference type="InterPro" id="IPR007318">
    <property type="entry name" value="Phopholipid_MeTrfase"/>
</dbReference>
<dbReference type="Pfam" id="PF04191">
    <property type="entry name" value="PEMT"/>
    <property type="match status" value="1"/>
</dbReference>
<feature type="transmembrane region" description="Helical" evidence="5">
    <location>
        <begin position="44"/>
        <end position="64"/>
    </location>
</feature>